<dbReference type="FunFam" id="3.30.70.1430:FF:000001">
    <property type="entry name" value="Efflux pump membrane transporter"/>
    <property type="match status" value="1"/>
</dbReference>
<dbReference type="EMBL" id="CP021425">
    <property type="protein sequence ID" value="ARU56401.1"/>
    <property type="molecule type" value="Genomic_DNA"/>
</dbReference>
<evidence type="ECO:0000256" key="2">
    <source>
        <dbReference type="ARBA" id="ARBA00010942"/>
    </source>
</evidence>
<evidence type="ECO:0000256" key="5">
    <source>
        <dbReference type="ARBA" id="ARBA00022519"/>
    </source>
</evidence>
<organism evidence="11 12">
    <name type="scientific">Oleiphilus messinensis</name>
    <dbReference type="NCBI Taxonomy" id="141451"/>
    <lineage>
        <taxon>Bacteria</taxon>
        <taxon>Pseudomonadati</taxon>
        <taxon>Pseudomonadota</taxon>
        <taxon>Gammaproteobacteria</taxon>
        <taxon>Oceanospirillales</taxon>
        <taxon>Oleiphilaceae</taxon>
        <taxon>Oleiphilus</taxon>
    </lineage>
</organism>
<dbReference type="NCBIfam" id="TIGR00915">
    <property type="entry name" value="2A0602"/>
    <property type="match status" value="1"/>
</dbReference>
<evidence type="ECO:0000256" key="6">
    <source>
        <dbReference type="ARBA" id="ARBA00022692"/>
    </source>
</evidence>
<dbReference type="FunFam" id="1.20.1640.10:FF:000001">
    <property type="entry name" value="Efflux pump membrane transporter"/>
    <property type="match status" value="1"/>
</dbReference>
<accession>A0A1Y0I7H9</accession>
<keyword evidence="6 9" id="KW-0812">Transmembrane</keyword>
<keyword evidence="5 9" id="KW-0997">Cell inner membrane</keyword>
<dbReference type="GO" id="GO:0042910">
    <property type="term" value="F:xenobiotic transmembrane transporter activity"/>
    <property type="evidence" value="ECO:0007669"/>
    <property type="project" value="TreeGrafter"/>
</dbReference>
<proteinExistence type="inferred from homology"/>
<protein>
    <recommendedName>
        <fullName evidence="9">Efflux pump membrane transporter</fullName>
    </recommendedName>
</protein>
<dbReference type="RefSeq" id="WP_087461388.1">
    <property type="nucleotide sequence ID" value="NZ_CP021425.1"/>
</dbReference>
<evidence type="ECO:0000259" key="10">
    <source>
        <dbReference type="PROSITE" id="PS50156"/>
    </source>
</evidence>
<dbReference type="Gene3D" id="3.30.70.1320">
    <property type="entry name" value="Multidrug efflux transporter AcrB pore domain like"/>
    <property type="match status" value="1"/>
</dbReference>
<dbReference type="InterPro" id="IPR001036">
    <property type="entry name" value="Acrflvin-R"/>
</dbReference>
<keyword evidence="3 9" id="KW-0813">Transport</keyword>
<keyword evidence="7 9" id="KW-1133">Transmembrane helix</keyword>
<dbReference type="Gene3D" id="3.30.2090.10">
    <property type="entry name" value="Multidrug efflux transporter AcrB TolC docking domain, DN and DC subdomains"/>
    <property type="match status" value="2"/>
</dbReference>
<dbReference type="OrthoDB" id="9757904at2"/>
<evidence type="ECO:0000256" key="3">
    <source>
        <dbReference type="ARBA" id="ARBA00022448"/>
    </source>
</evidence>
<dbReference type="Gene3D" id="3.30.70.1430">
    <property type="entry name" value="Multidrug efflux transporter AcrB pore domain"/>
    <property type="match status" value="2"/>
</dbReference>
<feature type="transmembrane region" description="Helical" evidence="9">
    <location>
        <begin position="529"/>
        <end position="552"/>
    </location>
</feature>
<comment type="subcellular location">
    <subcellularLocation>
        <location evidence="1 9">Cell inner membrane</location>
        <topology evidence="1 9">Multi-pass membrane protein</topology>
    </subcellularLocation>
</comment>
<keyword evidence="4" id="KW-1003">Cell membrane</keyword>
<dbReference type="SUPFAM" id="SSF82714">
    <property type="entry name" value="Multidrug efflux transporter AcrB TolC docking domain, DN and DC subdomains"/>
    <property type="match status" value="2"/>
</dbReference>
<comment type="similarity">
    <text evidence="2 9">Belongs to the resistance-nodulation-cell division (RND) (TC 2.A.6) family.</text>
</comment>
<dbReference type="Gene3D" id="3.30.70.1440">
    <property type="entry name" value="Multidrug efflux transporter AcrB pore domain"/>
    <property type="match status" value="1"/>
</dbReference>
<dbReference type="SUPFAM" id="SSF82866">
    <property type="entry name" value="Multidrug efflux transporter AcrB transmembrane domain"/>
    <property type="match status" value="2"/>
</dbReference>
<dbReference type="GO" id="GO:0015562">
    <property type="term" value="F:efflux transmembrane transporter activity"/>
    <property type="evidence" value="ECO:0007669"/>
    <property type="project" value="InterPro"/>
</dbReference>
<keyword evidence="8 9" id="KW-0472">Membrane</keyword>
<evidence type="ECO:0000256" key="9">
    <source>
        <dbReference type="RuleBase" id="RU364070"/>
    </source>
</evidence>
<dbReference type="Pfam" id="PF00873">
    <property type="entry name" value="ACR_tran"/>
    <property type="match status" value="1"/>
</dbReference>
<dbReference type="PRINTS" id="PR00702">
    <property type="entry name" value="ACRIFLAVINRP"/>
</dbReference>
<evidence type="ECO:0000313" key="12">
    <source>
        <dbReference type="Proteomes" id="UP000196027"/>
    </source>
</evidence>
<evidence type="ECO:0000256" key="8">
    <source>
        <dbReference type="ARBA" id="ARBA00023136"/>
    </source>
</evidence>
<dbReference type="InterPro" id="IPR027463">
    <property type="entry name" value="AcrB_DN_DC_subdom"/>
</dbReference>
<feature type="transmembrane region" description="Helical" evidence="9">
    <location>
        <begin position="998"/>
        <end position="1022"/>
    </location>
</feature>
<dbReference type="PANTHER" id="PTHR32063">
    <property type="match status" value="1"/>
</dbReference>
<feature type="transmembrane region" description="Helical" evidence="9">
    <location>
        <begin position="472"/>
        <end position="499"/>
    </location>
</feature>
<dbReference type="SUPFAM" id="SSF82693">
    <property type="entry name" value="Multidrug efflux transporter AcrB pore domain, PN1, PN2, PC1 and PC2 subdomains"/>
    <property type="match status" value="3"/>
</dbReference>
<dbReference type="KEGG" id="ome:OLMES_2338"/>
<dbReference type="GO" id="GO:0009636">
    <property type="term" value="P:response to toxic substance"/>
    <property type="evidence" value="ECO:0007669"/>
    <property type="project" value="UniProtKB-ARBA"/>
</dbReference>
<feature type="transmembrane region" description="Helical" evidence="9">
    <location>
        <begin position="436"/>
        <end position="460"/>
    </location>
</feature>
<dbReference type="Gene3D" id="1.20.1640.10">
    <property type="entry name" value="Multidrug efflux transporter AcrB transmembrane domain"/>
    <property type="match status" value="2"/>
</dbReference>
<dbReference type="GO" id="GO:0005886">
    <property type="term" value="C:plasma membrane"/>
    <property type="evidence" value="ECO:0007669"/>
    <property type="project" value="UniProtKB-SubCell"/>
</dbReference>
<keyword evidence="12" id="KW-1185">Reference proteome</keyword>
<dbReference type="InterPro" id="IPR004764">
    <property type="entry name" value="MdtF-like"/>
</dbReference>
<dbReference type="AlphaFoldDB" id="A0A1Y0I7H9"/>
<evidence type="ECO:0000256" key="7">
    <source>
        <dbReference type="ARBA" id="ARBA00022989"/>
    </source>
</evidence>
<feature type="transmembrane region" description="Helical" evidence="9">
    <location>
        <begin position="896"/>
        <end position="915"/>
    </location>
</feature>
<feature type="transmembrane region" description="Helical" evidence="9">
    <location>
        <begin position="12"/>
        <end position="31"/>
    </location>
</feature>
<evidence type="ECO:0000313" key="11">
    <source>
        <dbReference type="EMBL" id="ARU56401.1"/>
    </source>
</evidence>
<dbReference type="PANTHER" id="PTHR32063:SF76">
    <property type="entry name" value="EFFLUX PUMP MEMBRANE TRANSPORTER"/>
    <property type="match status" value="1"/>
</dbReference>
<gene>
    <name evidence="11" type="ORF">OLMES_2338</name>
</gene>
<dbReference type="Proteomes" id="UP000196027">
    <property type="component" value="Chromosome"/>
</dbReference>
<sequence>MTPHFFIDRPKFALVISIVISLVGIIAIKLIPVAEFPSIVPPQVKVTAKYPGASAEVVEQSVAGPIEAQVNGVDDMLYMSSNSSNDGSYELTITFKVGTDPDLAAVNVQNRVAVANAQLPQEVTRQGVITKKQSTNMLLVINLTSPNESYDALFLSNYASIYMQDRLARISGVGGVSQFGALDYGMRVWLDPARLTALGLTTTDIQSAIQSQNIQASAGQIGAPPFDTQPKFQYTLQAKGRLASVEEFEAIIIRAQADGSFIRLGDVARIELGSQTYAVKSTLNNRPAASIAVYQSPGANALDVADDIYKELEHIAERFPDDIQYSILYDTTKAVRASVNEVTDTLMITFVLVVLVTFFFLADWRSTLIPTCAIPVSLVGAMAVLYAVGFSANMITLFALILAIGVVVDDSIVVVENVQRIMTEQGIGAKEATGKAMAEVTGPVIATTLVLLAVFVPVSMMPGITGELYRQFALTICVAVVISSINALTLAPALCALLLKPSSGPRGLLRWFSIGIDKTRNGYVKVVSLLIRHLFLALMLLVGFAVATGFMFNKIPTGFIPYEDKGVFFVNVQLPDGASLQRTEEVSEKVTNMLLEVDGVSDAITWSGFSILSGAASNAALVIPILDDWDERKAFELQWFNILKKVNQELATMAEAEAFAFPLPPIMGLGSGGGIEAQLQDLKGGSPQELAAVVRSLSFSANQNPMLDSVFSTYSANVPQLFLEVDRDKAQVLGISVQDIFTTLQANLGSLYVNDFNLYGKVYRVMIQAEAQDRDTIEDISRIHVRNKNNEMVPMTTLVDIKPILGPLAINRYNQFKSASLRGSPAGQYSTGDAIAALELVAAESLPDGYGIEWTGSTQQELEAGGLVLFIFALAITFAYLFLVAQYESWTMPVSVMLSVIIAIFGALLPMYLLPFLKNNLYAQIGIVLLIGLASKTAILMVEFAKQRREEGATISEAAMDAAQLRFRAVMMTALSFVLGVLPLIFASGAGAASRMSVGFVVVGGMLLATVVGIFFIPPLYVAMQSMRERVNALFK</sequence>
<name>A0A1Y0I7H9_9GAMM</name>
<dbReference type="PROSITE" id="PS50156">
    <property type="entry name" value="SSD"/>
    <property type="match status" value="1"/>
</dbReference>
<reference evidence="11 12" key="1">
    <citation type="submission" date="2017-05" db="EMBL/GenBank/DDBJ databases">
        <title>Genomic insights into alkan degradation activity of Oleiphilus messinensis.</title>
        <authorList>
            <person name="Kozyavkin S.A."/>
            <person name="Slesarev A.I."/>
            <person name="Golyshin P.N."/>
            <person name="Korzhenkov A."/>
            <person name="Golyshina O.N."/>
            <person name="Toshchakov S.V."/>
        </authorList>
    </citation>
    <scope>NUCLEOTIDE SEQUENCE [LARGE SCALE GENOMIC DNA]</scope>
    <source>
        <strain evidence="11 12">ME102</strain>
    </source>
</reference>
<feature type="transmembrane region" description="Helical" evidence="9">
    <location>
        <begin position="921"/>
        <end position="944"/>
    </location>
</feature>
<feature type="transmembrane region" description="Helical" evidence="9">
    <location>
        <begin position="368"/>
        <end position="388"/>
    </location>
</feature>
<evidence type="ECO:0000256" key="4">
    <source>
        <dbReference type="ARBA" id="ARBA00022475"/>
    </source>
</evidence>
<feature type="domain" description="SSD" evidence="10">
    <location>
        <begin position="377"/>
        <end position="497"/>
    </location>
</feature>
<feature type="transmembrane region" description="Helical" evidence="9">
    <location>
        <begin position="394"/>
        <end position="415"/>
    </location>
</feature>
<feature type="transmembrane region" description="Helical" evidence="9">
    <location>
        <begin position="864"/>
        <end position="884"/>
    </location>
</feature>
<dbReference type="InterPro" id="IPR000731">
    <property type="entry name" value="SSD"/>
</dbReference>
<feature type="transmembrane region" description="Helical" evidence="9">
    <location>
        <begin position="345"/>
        <end position="361"/>
    </location>
</feature>
<feature type="transmembrane region" description="Helical" evidence="9">
    <location>
        <begin position="965"/>
        <end position="986"/>
    </location>
</feature>
<dbReference type="NCBIfam" id="NF000282">
    <property type="entry name" value="RND_permease_1"/>
    <property type="match status" value="1"/>
</dbReference>
<evidence type="ECO:0000256" key="1">
    <source>
        <dbReference type="ARBA" id="ARBA00004429"/>
    </source>
</evidence>